<dbReference type="InterPro" id="IPR022749">
    <property type="entry name" value="D12N6_MeTrfase_N"/>
</dbReference>
<evidence type="ECO:0000256" key="2">
    <source>
        <dbReference type="ARBA" id="ARBA00022747"/>
    </source>
</evidence>
<comment type="similarity">
    <text evidence="1">Belongs to the N(4)/N(6)-methyltransferase family.</text>
</comment>
<name>A0ABS1CJS5_9GAMM</name>
<dbReference type="EMBL" id="NRRV01000041">
    <property type="protein sequence ID" value="MBK1632165.1"/>
    <property type="molecule type" value="Genomic_DNA"/>
</dbReference>
<feature type="domain" description="N6 adenine-specific DNA methyltransferase N-terminal" evidence="3">
    <location>
        <begin position="4"/>
        <end position="95"/>
    </location>
</feature>
<keyword evidence="2" id="KW-0680">Restriction system</keyword>
<keyword evidence="5" id="KW-1185">Reference proteome</keyword>
<dbReference type="InterPro" id="IPR029063">
    <property type="entry name" value="SAM-dependent_MTases_sf"/>
</dbReference>
<dbReference type="Proteomes" id="UP000748752">
    <property type="component" value="Unassembled WGS sequence"/>
</dbReference>
<evidence type="ECO:0000313" key="5">
    <source>
        <dbReference type="Proteomes" id="UP000748752"/>
    </source>
</evidence>
<reference evidence="4 5" key="1">
    <citation type="journal article" date="2020" name="Microorganisms">
        <title>Osmotic Adaptation and Compatible Solute Biosynthesis of Phototrophic Bacteria as Revealed from Genome Analyses.</title>
        <authorList>
            <person name="Imhoff J.F."/>
            <person name="Rahn T."/>
            <person name="Kunzel S."/>
            <person name="Keller A."/>
            <person name="Neulinger S.C."/>
        </authorList>
    </citation>
    <scope>NUCLEOTIDE SEQUENCE [LARGE SCALE GENOMIC DNA]</scope>
    <source>
        <strain evidence="4 5">DSM 6210</strain>
    </source>
</reference>
<evidence type="ECO:0000313" key="4">
    <source>
        <dbReference type="EMBL" id="MBK1632165.1"/>
    </source>
</evidence>
<dbReference type="Pfam" id="PF12161">
    <property type="entry name" value="HsdM_N"/>
    <property type="match status" value="1"/>
</dbReference>
<protein>
    <recommendedName>
        <fullName evidence="3">N6 adenine-specific DNA methyltransferase N-terminal domain-containing protein</fullName>
    </recommendedName>
</protein>
<dbReference type="Gene3D" id="1.20.1260.30">
    <property type="match status" value="1"/>
</dbReference>
<accession>A0ABS1CJS5</accession>
<organism evidence="4 5">
    <name type="scientific">Thiohalocapsa halophila</name>
    <dbReference type="NCBI Taxonomy" id="69359"/>
    <lineage>
        <taxon>Bacteria</taxon>
        <taxon>Pseudomonadati</taxon>
        <taxon>Pseudomonadota</taxon>
        <taxon>Gammaproteobacteria</taxon>
        <taxon>Chromatiales</taxon>
        <taxon>Chromatiaceae</taxon>
        <taxon>Thiohalocapsa</taxon>
    </lineage>
</organism>
<evidence type="ECO:0000259" key="3">
    <source>
        <dbReference type="Pfam" id="PF12161"/>
    </source>
</evidence>
<sequence>MNLSTTIKSIQDIMRKDDGVDGDAQRIGQLSWMLFLKVFDQAEDGWEEDARDRGRGYRSALPEECRWRNWAAHKDRKPQTPAGDIIAHVNDTVFPHRFRP</sequence>
<evidence type="ECO:0000256" key="1">
    <source>
        <dbReference type="ARBA" id="ARBA00006594"/>
    </source>
</evidence>
<proteinExistence type="inferred from homology"/>
<comment type="caution">
    <text evidence="4">The sequence shown here is derived from an EMBL/GenBank/DDBJ whole genome shotgun (WGS) entry which is preliminary data.</text>
</comment>
<gene>
    <name evidence="4" type="ORF">CKO31_15750</name>
</gene>
<dbReference type="InterPro" id="IPR038333">
    <property type="entry name" value="T1MK-like_N_sf"/>
</dbReference>
<dbReference type="RefSeq" id="WP_200239472.1">
    <property type="nucleotide sequence ID" value="NZ_NRRV01000041.1"/>
</dbReference>
<dbReference type="SUPFAM" id="SSF53335">
    <property type="entry name" value="S-adenosyl-L-methionine-dependent methyltransferases"/>
    <property type="match status" value="1"/>
</dbReference>